<evidence type="ECO:0000313" key="3">
    <source>
        <dbReference type="Proteomes" id="UP000252519"/>
    </source>
</evidence>
<dbReference type="EMBL" id="JOJR01000109">
    <property type="protein sequence ID" value="RCN45154.1"/>
    <property type="molecule type" value="Genomic_DNA"/>
</dbReference>
<reference evidence="2 3" key="1">
    <citation type="submission" date="2014-10" db="EMBL/GenBank/DDBJ databases">
        <title>Draft genome of the hookworm Ancylostoma caninum.</title>
        <authorList>
            <person name="Mitreva M."/>
        </authorList>
    </citation>
    <scope>NUCLEOTIDE SEQUENCE [LARGE SCALE GENOMIC DNA]</scope>
    <source>
        <strain evidence="2 3">Baltimore</strain>
    </source>
</reference>
<feature type="chain" id="PRO_5016570236" evidence="1">
    <location>
        <begin position="25"/>
        <end position="134"/>
    </location>
</feature>
<comment type="caution">
    <text evidence="2">The sequence shown here is derived from an EMBL/GenBank/DDBJ whole genome shotgun (WGS) entry which is preliminary data.</text>
</comment>
<evidence type="ECO:0000256" key="1">
    <source>
        <dbReference type="SAM" id="SignalP"/>
    </source>
</evidence>
<keyword evidence="3" id="KW-1185">Reference proteome</keyword>
<evidence type="ECO:0000313" key="2">
    <source>
        <dbReference type="EMBL" id="RCN45154.1"/>
    </source>
</evidence>
<name>A0A368GLC7_ANCCA</name>
<keyword evidence="1" id="KW-0732">Signal</keyword>
<dbReference type="Proteomes" id="UP000252519">
    <property type="component" value="Unassembled WGS sequence"/>
</dbReference>
<accession>A0A368GLC7</accession>
<protein>
    <submittedName>
        <fullName evidence="2">Uncharacterized protein</fullName>
    </submittedName>
</protein>
<organism evidence="2 3">
    <name type="scientific">Ancylostoma caninum</name>
    <name type="common">Dog hookworm</name>
    <dbReference type="NCBI Taxonomy" id="29170"/>
    <lineage>
        <taxon>Eukaryota</taxon>
        <taxon>Metazoa</taxon>
        <taxon>Ecdysozoa</taxon>
        <taxon>Nematoda</taxon>
        <taxon>Chromadorea</taxon>
        <taxon>Rhabditida</taxon>
        <taxon>Rhabditina</taxon>
        <taxon>Rhabditomorpha</taxon>
        <taxon>Strongyloidea</taxon>
        <taxon>Ancylostomatidae</taxon>
        <taxon>Ancylostomatinae</taxon>
        <taxon>Ancylostoma</taxon>
    </lineage>
</organism>
<sequence>MTTVIFLFAVISTALACFRQPSLAHPSLTRPPPPATPSTTTAPTTLGVVIFVLKRAWSSNQSEVKKYVNDFNNELGLYAKKQGIPFERFGKPIPKEMSEKVTVRYNLKNIVCEEARPIFYKFSTDITPLNLIPP</sequence>
<feature type="signal peptide" evidence="1">
    <location>
        <begin position="1"/>
        <end position="24"/>
    </location>
</feature>
<gene>
    <name evidence="2" type="ORF">ANCCAN_08841</name>
</gene>
<dbReference type="AlphaFoldDB" id="A0A368GLC7"/>
<proteinExistence type="predicted"/>